<dbReference type="RefSeq" id="WP_380772262.1">
    <property type="nucleotide sequence ID" value="NZ_JBHUEO010000005.1"/>
</dbReference>
<protein>
    <recommendedName>
        <fullName evidence="5">Lipoprotein</fullName>
    </recommendedName>
</protein>
<organism evidence="3 4">
    <name type="scientific">Siminovitchia sediminis</name>
    <dbReference type="NCBI Taxonomy" id="1274353"/>
    <lineage>
        <taxon>Bacteria</taxon>
        <taxon>Bacillati</taxon>
        <taxon>Bacillota</taxon>
        <taxon>Bacilli</taxon>
        <taxon>Bacillales</taxon>
        <taxon>Bacillaceae</taxon>
        <taxon>Siminovitchia</taxon>
    </lineage>
</organism>
<evidence type="ECO:0000256" key="1">
    <source>
        <dbReference type="SAM" id="MobiDB-lite"/>
    </source>
</evidence>
<feature type="compositionally biased region" description="Low complexity" evidence="1">
    <location>
        <begin position="24"/>
        <end position="37"/>
    </location>
</feature>
<feature type="compositionally biased region" description="Polar residues" evidence="1">
    <location>
        <begin position="66"/>
        <end position="78"/>
    </location>
</feature>
<keyword evidence="4" id="KW-1185">Reference proteome</keyword>
<accession>A0ABW4KHP9</accession>
<feature type="region of interest" description="Disordered" evidence="1">
    <location>
        <begin position="24"/>
        <end position="79"/>
    </location>
</feature>
<dbReference type="Proteomes" id="UP001597301">
    <property type="component" value="Unassembled WGS sequence"/>
</dbReference>
<feature type="chain" id="PRO_5046951656" description="Lipoprotein" evidence="2">
    <location>
        <begin position="20"/>
        <end position="233"/>
    </location>
</feature>
<evidence type="ECO:0000313" key="3">
    <source>
        <dbReference type="EMBL" id="MFD1705715.1"/>
    </source>
</evidence>
<name>A0ABW4KHP9_9BACI</name>
<gene>
    <name evidence="3" type="ORF">ACFSCZ_03000</name>
</gene>
<evidence type="ECO:0008006" key="5">
    <source>
        <dbReference type="Google" id="ProtNLM"/>
    </source>
</evidence>
<feature type="signal peptide" evidence="2">
    <location>
        <begin position="1"/>
        <end position="19"/>
    </location>
</feature>
<feature type="compositionally biased region" description="Acidic residues" evidence="1">
    <location>
        <begin position="53"/>
        <end position="65"/>
    </location>
</feature>
<evidence type="ECO:0000313" key="4">
    <source>
        <dbReference type="Proteomes" id="UP001597301"/>
    </source>
</evidence>
<reference evidence="4" key="1">
    <citation type="journal article" date="2019" name="Int. J. Syst. Evol. Microbiol.">
        <title>The Global Catalogue of Microorganisms (GCM) 10K type strain sequencing project: providing services to taxonomists for standard genome sequencing and annotation.</title>
        <authorList>
            <consortium name="The Broad Institute Genomics Platform"/>
            <consortium name="The Broad Institute Genome Sequencing Center for Infectious Disease"/>
            <person name="Wu L."/>
            <person name="Ma J."/>
        </authorList>
    </citation>
    <scope>NUCLEOTIDE SEQUENCE [LARGE SCALE GENOMIC DNA]</scope>
    <source>
        <strain evidence="4">CGMCC 1.12295</strain>
    </source>
</reference>
<dbReference type="EMBL" id="JBHUEO010000005">
    <property type="protein sequence ID" value="MFD1705715.1"/>
    <property type="molecule type" value="Genomic_DNA"/>
</dbReference>
<sequence>MKKFLLLLIVLLSFTFISACGTTNSNEQENSNSVLEETGNQEETNSTSGQDSTGDDSAVENESSAEDSSTADQDQENGNIRIMEQNLTYKVNGKQFEKTAFLKQSDNQDFSLFVLPEYELTGEEPRKDVLYMKENDTLFMRIELLPKDANIEQETETVKSQLESVSSDIKKTLPDHHDWLKNASGFTAENDQDRVSAYLIPQGNDLLKLTIFTPSQQQAEDPFLAMAKTIEWE</sequence>
<evidence type="ECO:0000256" key="2">
    <source>
        <dbReference type="SAM" id="SignalP"/>
    </source>
</evidence>
<proteinExistence type="predicted"/>
<dbReference type="PROSITE" id="PS51257">
    <property type="entry name" value="PROKAR_LIPOPROTEIN"/>
    <property type="match status" value="1"/>
</dbReference>
<keyword evidence="2" id="KW-0732">Signal</keyword>
<comment type="caution">
    <text evidence="3">The sequence shown here is derived from an EMBL/GenBank/DDBJ whole genome shotgun (WGS) entry which is preliminary data.</text>
</comment>